<keyword evidence="1" id="KW-0812">Transmembrane</keyword>
<dbReference type="RefSeq" id="YP_009394360.1">
    <property type="nucleotide sequence ID" value="NC_035272.1"/>
</dbReference>
<organism evidence="2">
    <name type="scientific">Leptosiphonia brodiei</name>
    <dbReference type="NCBI Taxonomy" id="2608611"/>
    <lineage>
        <taxon>Eukaryota</taxon>
        <taxon>Rhodophyta</taxon>
        <taxon>Florideophyceae</taxon>
        <taxon>Rhodymeniophycidae</taxon>
        <taxon>Ceramiales</taxon>
        <taxon>Rhodomelaceae</taxon>
        <taxon>Polysiphonioideae</taxon>
        <taxon>Leptosiphonia</taxon>
    </lineage>
</organism>
<dbReference type="AlphaFoldDB" id="A0A1Z1MAL3"/>
<protein>
    <submittedName>
        <fullName evidence="2">Preprotein-translocase subunit g</fullName>
    </submittedName>
</protein>
<geneLocation type="chloroplast" evidence="2"/>
<evidence type="ECO:0000256" key="1">
    <source>
        <dbReference type="SAM" id="Phobius"/>
    </source>
</evidence>
<name>A0A1Z1MAL3_9FLOR</name>
<keyword evidence="1" id="KW-1133">Transmembrane helix</keyword>
<sequence>MIIKLLWYSSSLLAIFLILVSNPKSNTLGSANFQTKVLNFRSSQLFIQRLIAFFVFAFFLFTCLSLLMI</sequence>
<feature type="transmembrane region" description="Helical" evidence="1">
    <location>
        <begin position="45"/>
        <end position="67"/>
    </location>
</feature>
<keyword evidence="2" id="KW-0150">Chloroplast</keyword>
<dbReference type="GeneID" id="33356207"/>
<reference evidence="2" key="1">
    <citation type="journal article" date="2017" name="J. Phycol.">
        <title>Analysis of chloroplast genomes and a supermatrix inform reclassification of the Rhodomelaceae (Rhodophyta).</title>
        <authorList>
            <person name="Diaz-Tapia P."/>
            <person name="Maggs C.A."/>
            <person name="West J.A."/>
            <person name="Verbruggen H."/>
        </authorList>
    </citation>
    <scope>NUCLEOTIDE SEQUENCE</scope>
    <source>
        <strain evidence="2">PD516</strain>
    </source>
</reference>
<proteinExistence type="predicted"/>
<dbReference type="EMBL" id="MF101425">
    <property type="protein sequence ID" value="ARW62922.1"/>
    <property type="molecule type" value="Genomic_DNA"/>
</dbReference>
<accession>A0A1Z1MAL3</accession>
<evidence type="ECO:0000313" key="2">
    <source>
        <dbReference type="EMBL" id="ARW62922.1"/>
    </source>
</evidence>
<keyword evidence="2" id="KW-0934">Plastid</keyword>
<keyword evidence="1" id="KW-0472">Membrane</keyword>
<gene>
    <name evidence="2" type="primary">secG</name>
</gene>